<keyword evidence="3" id="KW-1185">Reference proteome</keyword>
<protein>
    <recommendedName>
        <fullName evidence="4">Secreted protein</fullName>
    </recommendedName>
</protein>
<name>A0A7W5VE06_9ACTN</name>
<evidence type="ECO:0000313" key="2">
    <source>
        <dbReference type="EMBL" id="MBB3730185.1"/>
    </source>
</evidence>
<evidence type="ECO:0000256" key="1">
    <source>
        <dbReference type="SAM" id="SignalP"/>
    </source>
</evidence>
<dbReference type="AlphaFoldDB" id="A0A7W5VE06"/>
<dbReference type="Proteomes" id="UP000579945">
    <property type="component" value="Unassembled WGS sequence"/>
</dbReference>
<dbReference type="EMBL" id="JACIBV010000001">
    <property type="protein sequence ID" value="MBB3730185.1"/>
    <property type="molecule type" value="Genomic_DNA"/>
</dbReference>
<keyword evidence="1" id="KW-0732">Signal</keyword>
<feature type="chain" id="PRO_5030778802" description="Secreted protein" evidence="1">
    <location>
        <begin position="27"/>
        <end position="253"/>
    </location>
</feature>
<accession>A0A7W5VE06</accession>
<sequence>MKRIIKTAVAVAVCGLAAAVAVPAQADNSIRVSGSGIVESFGVTGKTAGVHNFAPITERVSVRSKMLGTGDAAGSGVLLNGQDVPTAPQTGDIDIEGPSEEGVYHFIERALGLSPKDLGISPSELYEATTRKNPVKQPVTDVGNLLDTVKDIYSDSDDREEMKSRKVAEDDHMTDALRLAPVVRKAAPAEVAPIADSLPGVVSAATLDEIAPLVDATTDVVDNNTHRSANSAGELQGAVTESIAQTNDLVAQH</sequence>
<evidence type="ECO:0008006" key="4">
    <source>
        <dbReference type="Google" id="ProtNLM"/>
    </source>
</evidence>
<dbReference type="RefSeq" id="WP_183654504.1">
    <property type="nucleotide sequence ID" value="NZ_BAAAXX010000163.1"/>
</dbReference>
<gene>
    <name evidence="2" type="ORF">FHR33_006045</name>
</gene>
<comment type="caution">
    <text evidence="2">The sequence shown here is derived from an EMBL/GenBank/DDBJ whole genome shotgun (WGS) entry which is preliminary data.</text>
</comment>
<dbReference type="GeneID" id="95392342"/>
<feature type="signal peptide" evidence="1">
    <location>
        <begin position="1"/>
        <end position="26"/>
    </location>
</feature>
<evidence type="ECO:0000313" key="3">
    <source>
        <dbReference type="Proteomes" id="UP000579945"/>
    </source>
</evidence>
<proteinExistence type="predicted"/>
<organism evidence="2 3">
    <name type="scientific">Nonomuraea dietziae</name>
    <dbReference type="NCBI Taxonomy" id="65515"/>
    <lineage>
        <taxon>Bacteria</taxon>
        <taxon>Bacillati</taxon>
        <taxon>Actinomycetota</taxon>
        <taxon>Actinomycetes</taxon>
        <taxon>Streptosporangiales</taxon>
        <taxon>Streptosporangiaceae</taxon>
        <taxon>Nonomuraea</taxon>
    </lineage>
</organism>
<reference evidence="2 3" key="1">
    <citation type="submission" date="2020-08" db="EMBL/GenBank/DDBJ databases">
        <title>Sequencing the genomes of 1000 actinobacteria strains.</title>
        <authorList>
            <person name="Klenk H.-P."/>
        </authorList>
    </citation>
    <scope>NUCLEOTIDE SEQUENCE [LARGE SCALE GENOMIC DNA]</scope>
    <source>
        <strain evidence="2 3">DSM 44320</strain>
    </source>
</reference>